<organism evidence="2 3">
    <name type="scientific">Urochloa decumbens</name>
    <dbReference type="NCBI Taxonomy" id="240449"/>
    <lineage>
        <taxon>Eukaryota</taxon>
        <taxon>Viridiplantae</taxon>
        <taxon>Streptophyta</taxon>
        <taxon>Embryophyta</taxon>
        <taxon>Tracheophyta</taxon>
        <taxon>Spermatophyta</taxon>
        <taxon>Magnoliopsida</taxon>
        <taxon>Liliopsida</taxon>
        <taxon>Poales</taxon>
        <taxon>Poaceae</taxon>
        <taxon>PACMAD clade</taxon>
        <taxon>Panicoideae</taxon>
        <taxon>Panicodae</taxon>
        <taxon>Paniceae</taxon>
        <taxon>Melinidinae</taxon>
        <taxon>Urochloa</taxon>
    </lineage>
</organism>
<reference evidence="2 3" key="2">
    <citation type="submission" date="2024-10" db="EMBL/GenBank/DDBJ databases">
        <authorList>
            <person name="Ryan C."/>
        </authorList>
    </citation>
    <scope>NUCLEOTIDE SEQUENCE [LARGE SCALE GENOMIC DNA]</scope>
</reference>
<evidence type="ECO:0000313" key="2">
    <source>
        <dbReference type="EMBL" id="CAL4926143.1"/>
    </source>
</evidence>
<proteinExistence type="predicted"/>
<evidence type="ECO:0000313" key="3">
    <source>
        <dbReference type="Proteomes" id="UP001497457"/>
    </source>
</evidence>
<feature type="region of interest" description="Disordered" evidence="1">
    <location>
        <begin position="44"/>
        <end position="72"/>
    </location>
</feature>
<evidence type="ECO:0000256" key="1">
    <source>
        <dbReference type="SAM" id="MobiDB-lite"/>
    </source>
</evidence>
<sequence length="72" mass="8462">MAGVDALARELFDEMSDWNPVPNTRDAVTDGRPVPAFWRRRRPRRTRRTKEKTQLLSTPLGIDHTPMTWMVR</sequence>
<accession>A0ABC8XGA9</accession>
<dbReference type="EMBL" id="OZ075124">
    <property type="protein sequence ID" value="CAL4926143.1"/>
    <property type="molecule type" value="Genomic_DNA"/>
</dbReference>
<dbReference type="AlphaFoldDB" id="A0ABC8XGA9"/>
<gene>
    <name evidence="2" type="ORF">URODEC1_LOCUS23736</name>
</gene>
<dbReference type="Proteomes" id="UP001497457">
    <property type="component" value="Chromosome 14rd"/>
</dbReference>
<protein>
    <submittedName>
        <fullName evidence="2">Uncharacterized protein</fullName>
    </submittedName>
</protein>
<keyword evidence="3" id="KW-1185">Reference proteome</keyword>
<reference evidence="3" key="1">
    <citation type="submission" date="2024-06" db="EMBL/GenBank/DDBJ databases">
        <authorList>
            <person name="Ryan C."/>
        </authorList>
    </citation>
    <scope>NUCLEOTIDE SEQUENCE [LARGE SCALE GENOMIC DNA]</scope>
</reference>
<name>A0ABC8XGA9_9POAL</name>